<gene>
    <name evidence="2" type="ORF">GCM10023338_17860</name>
</gene>
<sequence length="232" mass="26829">MAPEFTRRINWVLDNLVPPILRDPIVKIAIRLFFKSDADKYLSLHQRSYLMTEEDFKDLYTSLKHDILNRKTDLNQASIDLILKNIDGRNILDVGCGKQYLINYLVDSIGKDKINVTGVDFNIVETSDVNSNPNIVQGDIYNLPFDDDSFDTVICAHTLEHVLALDKAIAELRRVAAKRLIIVVPCEREYKYTFSFHVHFFPYTFSLLKLMKNPNGFCQKVDTDLFYIEDLS</sequence>
<organism evidence="2 3">
    <name type="scientific">Wohlfahrtiimonas larvae</name>
    <dbReference type="NCBI Taxonomy" id="1157986"/>
    <lineage>
        <taxon>Bacteria</taxon>
        <taxon>Pseudomonadati</taxon>
        <taxon>Pseudomonadota</taxon>
        <taxon>Gammaproteobacteria</taxon>
        <taxon>Cardiobacteriales</taxon>
        <taxon>Ignatzschineriaceae</taxon>
        <taxon>Wohlfahrtiimonas</taxon>
    </lineage>
</organism>
<dbReference type="GO" id="GO:0008168">
    <property type="term" value="F:methyltransferase activity"/>
    <property type="evidence" value="ECO:0007669"/>
    <property type="project" value="UniProtKB-KW"/>
</dbReference>
<dbReference type="SUPFAM" id="SSF53335">
    <property type="entry name" value="S-adenosyl-L-methionine-dependent methyltransferases"/>
    <property type="match status" value="1"/>
</dbReference>
<evidence type="ECO:0000259" key="1">
    <source>
        <dbReference type="Pfam" id="PF08241"/>
    </source>
</evidence>
<dbReference type="EMBL" id="BAABKE010000005">
    <property type="protein sequence ID" value="GAA5101576.1"/>
    <property type="molecule type" value="Genomic_DNA"/>
</dbReference>
<dbReference type="InterPro" id="IPR029063">
    <property type="entry name" value="SAM-dependent_MTases_sf"/>
</dbReference>
<dbReference type="Pfam" id="PF08241">
    <property type="entry name" value="Methyltransf_11"/>
    <property type="match status" value="1"/>
</dbReference>
<evidence type="ECO:0000313" key="3">
    <source>
        <dbReference type="Proteomes" id="UP001500631"/>
    </source>
</evidence>
<evidence type="ECO:0000313" key="2">
    <source>
        <dbReference type="EMBL" id="GAA5101576.1"/>
    </source>
</evidence>
<dbReference type="Gene3D" id="3.40.50.150">
    <property type="entry name" value="Vaccinia Virus protein VP39"/>
    <property type="match status" value="1"/>
</dbReference>
<comment type="caution">
    <text evidence="2">The sequence shown here is derived from an EMBL/GenBank/DDBJ whole genome shotgun (WGS) entry which is preliminary data.</text>
</comment>
<keyword evidence="2" id="KW-0489">Methyltransferase</keyword>
<protein>
    <submittedName>
        <fullName evidence="2">Class I SAM-dependent methyltransferase</fullName>
    </submittedName>
</protein>
<dbReference type="Proteomes" id="UP001500631">
    <property type="component" value="Unassembled WGS sequence"/>
</dbReference>
<reference evidence="3" key="1">
    <citation type="journal article" date="2019" name="Int. J. Syst. Evol. Microbiol.">
        <title>The Global Catalogue of Microorganisms (GCM) 10K type strain sequencing project: providing services to taxonomists for standard genome sequencing and annotation.</title>
        <authorList>
            <consortium name="The Broad Institute Genomics Platform"/>
            <consortium name="The Broad Institute Genome Sequencing Center for Infectious Disease"/>
            <person name="Wu L."/>
            <person name="Ma J."/>
        </authorList>
    </citation>
    <scope>NUCLEOTIDE SEQUENCE [LARGE SCALE GENOMIC DNA]</scope>
    <source>
        <strain evidence="3">JCM 18424</strain>
    </source>
</reference>
<dbReference type="GO" id="GO:0032259">
    <property type="term" value="P:methylation"/>
    <property type="evidence" value="ECO:0007669"/>
    <property type="project" value="UniProtKB-KW"/>
</dbReference>
<name>A0ABP9MZ10_9GAMM</name>
<keyword evidence="3" id="KW-1185">Reference proteome</keyword>
<dbReference type="CDD" id="cd02440">
    <property type="entry name" value="AdoMet_MTases"/>
    <property type="match status" value="1"/>
</dbReference>
<dbReference type="RefSeq" id="WP_077925648.1">
    <property type="nucleotide sequence ID" value="NZ_BAABKE010000005.1"/>
</dbReference>
<dbReference type="PANTHER" id="PTHR43591">
    <property type="entry name" value="METHYLTRANSFERASE"/>
    <property type="match status" value="1"/>
</dbReference>
<feature type="domain" description="Methyltransferase type 11" evidence="1">
    <location>
        <begin position="92"/>
        <end position="178"/>
    </location>
</feature>
<accession>A0ABP9MZ10</accession>
<dbReference type="InterPro" id="IPR013216">
    <property type="entry name" value="Methyltransf_11"/>
</dbReference>
<proteinExistence type="predicted"/>
<keyword evidence="2" id="KW-0808">Transferase</keyword>